<dbReference type="OrthoDB" id="1055148at2759"/>
<feature type="region of interest" description="Disordered" evidence="1">
    <location>
        <begin position="87"/>
        <end position="106"/>
    </location>
</feature>
<dbReference type="AlphaFoldDB" id="A0A448XSB3"/>
<name>A0A448XSB3_9PLAT</name>
<reference evidence="2" key="1">
    <citation type="submission" date="2018-11" db="EMBL/GenBank/DDBJ databases">
        <authorList>
            <consortium name="Pathogen Informatics"/>
        </authorList>
    </citation>
    <scope>NUCLEOTIDE SEQUENCE</scope>
</reference>
<comment type="caution">
    <text evidence="2">The sequence shown here is derived from an EMBL/GenBank/DDBJ whole genome shotgun (WGS) entry which is preliminary data.</text>
</comment>
<gene>
    <name evidence="2" type="ORF">PXEA_LOCUS37228</name>
</gene>
<evidence type="ECO:0000313" key="2">
    <source>
        <dbReference type="EMBL" id="VEL43788.1"/>
    </source>
</evidence>
<evidence type="ECO:0000256" key="1">
    <source>
        <dbReference type="SAM" id="MobiDB-lite"/>
    </source>
</evidence>
<evidence type="ECO:0000313" key="3">
    <source>
        <dbReference type="Proteomes" id="UP000784294"/>
    </source>
</evidence>
<protein>
    <submittedName>
        <fullName evidence="2">Uncharacterized protein</fullName>
    </submittedName>
</protein>
<dbReference type="Proteomes" id="UP000784294">
    <property type="component" value="Unassembled WGS sequence"/>
</dbReference>
<accession>A0A448XSB3</accession>
<sequence>MCNVIIELLPSDQFARLFLKLGFSRADLEIIESKFPGGYNMSKRIRVAMEAWSGLVLDRESSSQRPSYYTYEGSRLSKTLGNSLPISTATLNTTSNSDPQKDKLQG</sequence>
<proteinExistence type="predicted"/>
<organism evidence="2 3">
    <name type="scientific">Protopolystoma xenopodis</name>
    <dbReference type="NCBI Taxonomy" id="117903"/>
    <lineage>
        <taxon>Eukaryota</taxon>
        <taxon>Metazoa</taxon>
        <taxon>Spiralia</taxon>
        <taxon>Lophotrochozoa</taxon>
        <taxon>Platyhelminthes</taxon>
        <taxon>Monogenea</taxon>
        <taxon>Polyopisthocotylea</taxon>
        <taxon>Polystomatidea</taxon>
        <taxon>Polystomatidae</taxon>
        <taxon>Protopolystoma</taxon>
    </lineage>
</organism>
<dbReference type="EMBL" id="CAAALY010285198">
    <property type="protein sequence ID" value="VEL43788.1"/>
    <property type="molecule type" value="Genomic_DNA"/>
</dbReference>
<feature type="compositionally biased region" description="Polar residues" evidence="1">
    <location>
        <begin position="87"/>
        <end position="98"/>
    </location>
</feature>
<keyword evidence="3" id="KW-1185">Reference proteome</keyword>